<sequence length="185" mass="20693">MNLPDRPPALEAIEVAIWRELRCASDDRHHEWRTPVLASVDAALGADARTVVLREVDADAKQLRLYTDARSAKAAQIAAEPRVTLLCWSPRLQWQLRLRGRAGLVLDESMLRSRWERLRDSAAASDYLSPRPPGSVLAGATDPPGTEAHFAIIELQVDAIDWLELHRAGHRRALFDGDGARWLQP</sequence>
<accession>A0A4Q7VGQ2</accession>
<dbReference type="InterPro" id="IPR012349">
    <property type="entry name" value="Split_barrel_FMN-bd"/>
</dbReference>
<evidence type="ECO:0000259" key="1">
    <source>
        <dbReference type="Pfam" id="PF12766"/>
    </source>
</evidence>
<reference evidence="2 3" key="1">
    <citation type="submission" date="2019-02" db="EMBL/GenBank/DDBJ databases">
        <title>Genomic Encyclopedia of Type Strains, Phase IV (KMG-IV): sequencing the most valuable type-strain genomes for metagenomic binning, comparative biology and taxonomic classification.</title>
        <authorList>
            <person name="Goeker M."/>
        </authorList>
    </citation>
    <scope>NUCLEOTIDE SEQUENCE [LARGE SCALE GENOMIC DNA]</scope>
    <source>
        <strain evidence="2 3">DSM 19570</strain>
    </source>
</reference>
<dbReference type="SUPFAM" id="SSF50475">
    <property type="entry name" value="FMN-binding split barrel"/>
    <property type="match status" value="1"/>
</dbReference>
<dbReference type="AlphaFoldDB" id="A0A4Q7VGQ2"/>
<dbReference type="Pfam" id="PF12766">
    <property type="entry name" value="Pyridox_oxase_2"/>
    <property type="match status" value="1"/>
</dbReference>
<proteinExistence type="predicted"/>
<dbReference type="GO" id="GO:0010181">
    <property type="term" value="F:FMN binding"/>
    <property type="evidence" value="ECO:0007669"/>
    <property type="project" value="InterPro"/>
</dbReference>
<dbReference type="Gene3D" id="2.30.110.10">
    <property type="entry name" value="Electron Transport, Fmn-binding Protein, Chain A"/>
    <property type="match status" value="1"/>
</dbReference>
<evidence type="ECO:0000313" key="2">
    <source>
        <dbReference type="EMBL" id="RZT95226.1"/>
    </source>
</evidence>
<dbReference type="InterPro" id="IPR024624">
    <property type="entry name" value="Pyridox_Oxase_Alr4036_FMN-bd"/>
</dbReference>
<organism evidence="2 3">
    <name type="scientific">Rivibacter subsaxonicus</name>
    <dbReference type="NCBI Taxonomy" id="457575"/>
    <lineage>
        <taxon>Bacteria</taxon>
        <taxon>Pseudomonadati</taxon>
        <taxon>Pseudomonadota</taxon>
        <taxon>Betaproteobacteria</taxon>
        <taxon>Burkholderiales</taxon>
        <taxon>Rivibacter</taxon>
    </lineage>
</organism>
<dbReference type="EMBL" id="SHKP01000007">
    <property type="protein sequence ID" value="RZT95226.1"/>
    <property type="molecule type" value="Genomic_DNA"/>
</dbReference>
<comment type="caution">
    <text evidence="2">The sequence shown here is derived from an EMBL/GenBank/DDBJ whole genome shotgun (WGS) entry which is preliminary data.</text>
</comment>
<gene>
    <name evidence="2" type="ORF">EV670_2977</name>
</gene>
<dbReference type="Proteomes" id="UP000293671">
    <property type="component" value="Unassembled WGS sequence"/>
</dbReference>
<keyword evidence="3" id="KW-1185">Reference proteome</keyword>
<dbReference type="RefSeq" id="WP_242616990.1">
    <property type="nucleotide sequence ID" value="NZ_SHKP01000007.1"/>
</dbReference>
<name>A0A4Q7VGQ2_9BURK</name>
<protein>
    <submittedName>
        <fullName evidence="2">Pyridoxamine 5'-phosphate oxidase</fullName>
    </submittedName>
</protein>
<feature type="domain" description="Pyridoxamine 5'-phosphate oxidase Alr4036 family FMN-binding" evidence="1">
    <location>
        <begin position="23"/>
        <end position="104"/>
    </location>
</feature>
<evidence type="ECO:0000313" key="3">
    <source>
        <dbReference type="Proteomes" id="UP000293671"/>
    </source>
</evidence>